<dbReference type="InterPro" id="IPR001708">
    <property type="entry name" value="YidC/ALB3/OXA1/COX18"/>
</dbReference>
<organism evidence="16">
    <name type="scientific">mine drainage metagenome</name>
    <dbReference type="NCBI Taxonomy" id="410659"/>
    <lineage>
        <taxon>unclassified sequences</taxon>
        <taxon>metagenomes</taxon>
        <taxon>ecological metagenomes</taxon>
    </lineage>
</organism>
<protein>
    <recommendedName>
        <fullName evidence="3">Membrane protein insertase YidC</fullName>
    </recommendedName>
    <alternativeName>
        <fullName evidence="12">Foldase YidC</fullName>
    </alternativeName>
    <alternativeName>
        <fullName evidence="11">Membrane integrase YidC</fullName>
    </alternativeName>
</protein>
<evidence type="ECO:0000256" key="13">
    <source>
        <dbReference type="SAM" id="Phobius"/>
    </source>
</evidence>
<evidence type="ECO:0000256" key="7">
    <source>
        <dbReference type="ARBA" id="ARBA00022927"/>
    </source>
</evidence>
<accession>A0A3P3ZL54</accession>
<keyword evidence="8 13" id="KW-1133">Transmembrane helix</keyword>
<feature type="transmembrane region" description="Helical" evidence="13">
    <location>
        <begin position="429"/>
        <end position="452"/>
    </location>
</feature>
<dbReference type="EMBL" id="UOYP01000004">
    <property type="protein sequence ID" value="VAY86415.1"/>
    <property type="molecule type" value="Genomic_DNA"/>
</dbReference>
<dbReference type="InterPro" id="IPR028053">
    <property type="entry name" value="Membr_insert_YidC_N"/>
</dbReference>
<dbReference type="Gene3D" id="2.70.98.90">
    <property type="match status" value="1"/>
</dbReference>
<dbReference type="CDD" id="cd20070">
    <property type="entry name" value="5TM_YidC_Alb3"/>
    <property type="match status" value="1"/>
</dbReference>
<dbReference type="NCBIfam" id="TIGR03593">
    <property type="entry name" value="yidC_nterm"/>
    <property type="match status" value="1"/>
</dbReference>
<dbReference type="PANTHER" id="PTHR12428">
    <property type="entry name" value="OXA1"/>
    <property type="match status" value="1"/>
</dbReference>
<dbReference type="InterPro" id="IPR028055">
    <property type="entry name" value="YidC/Oxa/ALB_C"/>
</dbReference>
<evidence type="ECO:0000259" key="14">
    <source>
        <dbReference type="Pfam" id="PF02096"/>
    </source>
</evidence>
<dbReference type="InterPro" id="IPR047196">
    <property type="entry name" value="YidC_ALB_C"/>
</dbReference>
<dbReference type="CDD" id="cd19961">
    <property type="entry name" value="EcYidC-like_peri"/>
    <property type="match status" value="1"/>
</dbReference>
<dbReference type="GO" id="GO:0015031">
    <property type="term" value="P:protein transport"/>
    <property type="evidence" value="ECO:0007669"/>
    <property type="project" value="UniProtKB-KW"/>
</dbReference>
<dbReference type="PANTHER" id="PTHR12428:SF65">
    <property type="entry name" value="CYTOCHROME C OXIDASE ASSEMBLY PROTEIN COX18, MITOCHONDRIAL"/>
    <property type="match status" value="1"/>
</dbReference>
<keyword evidence="6 13" id="KW-0812">Transmembrane</keyword>
<keyword evidence="9 13" id="KW-0472">Membrane</keyword>
<evidence type="ECO:0000256" key="5">
    <source>
        <dbReference type="ARBA" id="ARBA00022475"/>
    </source>
</evidence>
<dbReference type="GO" id="GO:0051205">
    <property type="term" value="P:protein insertion into membrane"/>
    <property type="evidence" value="ECO:0007669"/>
    <property type="project" value="TreeGrafter"/>
</dbReference>
<dbReference type="HAMAP" id="MF_01810">
    <property type="entry name" value="YidC_type1"/>
    <property type="match status" value="1"/>
</dbReference>
<feature type="transmembrane region" description="Helical" evidence="13">
    <location>
        <begin position="472"/>
        <end position="489"/>
    </location>
</feature>
<dbReference type="NCBIfam" id="TIGR03592">
    <property type="entry name" value="yidC_oxa1_cterm"/>
    <property type="match status" value="1"/>
</dbReference>
<keyword evidence="7" id="KW-0653">Protein transport</keyword>
<evidence type="ECO:0000256" key="9">
    <source>
        <dbReference type="ARBA" id="ARBA00023136"/>
    </source>
</evidence>
<dbReference type="AlphaFoldDB" id="A0A3P3ZL54"/>
<evidence type="ECO:0000256" key="6">
    <source>
        <dbReference type="ARBA" id="ARBA00022692"/>
    </source>
</evidence>
<feature type="transmembrane region" description="Helical" evidence="13">
    <location>
        <begin position="510"/>
        <end position="530"/>
    </location>
</feature>
<evidence type="ECO:0000256" key="2">
    <source>
        <dbReference type="ARBA" id="ARBA00010527"/>
    </source>
</evidence>
<dbReference type="InterPro" id="IPR019998">
    <property type="entry name" value="Membr_insert_YidC"/>
</dbReference>
<dbReference type="GO" id="GO:0032977">
    <property type="term" value="F:membrane insertase activity"/>
    <property type="evidence" value="ECO:0007669"/>
    <property type="project" value="InterPro"/>
</dbReference>
<feature type="transmembrane region" description="Helical" evidence="13">
    <location>
        <begin position="366"/>
        <end position="386"/>
    </location>
</feature>
<name>A0A3P3ZL54_9ZZZZ</name>
<evidence type="ECO:0000256" key="12">
    <source>
        <dbReference type="ARBA" id="ARBA00033342"/>
    </source>
</evidence>
<dbReference type="PRINTS" id="PR00701">
    <property type="entry name" value="60KDINNERMP"/>
</dbReference>
<keyword evidence="4" id="KW-0813">Transport</keyword>
<keyword evidence="10" id="KW-0143">Chaperone</keyword>
<evidence type="ECO:0000256" key="3">
    <source>
        <dbReference type="ARBA" id="ARBA00015325"/>
    </source>
</evidence>
<reference evidence="16" key="1">
    <citation type="submission" date="2018-10" db="EMBL/GenBank/DDBJ databases">
        <authorList>
            <person name="Plewniak F."/>
        </authorList>
    </citation>
    <scope>NUCLEOTIDE SEQUENCE</scope>
</reference>
<dbReference type="Pfam" id="PF14849">
    <property type="entry name" value="YidC_periplas"/>
    <property type="match status" value="1"/>
</dbReference>
<evidence type="ECO:0000259" key="15">
    <source>
        <dbReference type="Pfam" id="PF14849"/>
    </source>
</evidence>
<sequence>MKLQRIIPLIIFTLSSFMLWDAWQVSQGKNPVAGMSSISASNAPIGATSGTSSSPNSVPAAPAVSSSGAVVGTSDLTHGQRILVHTDLFDADIDTVGADLRSLKLNHHLSAENEHRPVDLFEDHSNLIYVAQSGLLGDHLPNHTSVYQSAVTNYSLEPGEEDISVPLTTEIPGLVSVTKIYHFKRGSYVIGVETRVKNLSSTPLSPSAYFQFLRVSKAPPGDPRFVSTYTGPAVYTQATKFQKISFSDIEKGKKDYPVNANDGWLAMLQHYFVSAWLPPSGVPREFFTRKVGNDLYTAGVILPMGTIQPQGSADVSVPLYAGPQEGAKLKSLAPGLDLTIDYGWLTIIAMPMFQFLSWIHGLVGNWGVAIILLTVTIKLAFFPLSAASYKSMAKMRVVQPKMERIRQQYADDKGRMNQAMMELYKTEKINPLGGCLPMVVQIPVFISLYWVLLGAVELRHAPFFAWIHDLSAPDPFYILPLIMTASMFLQQRMSPKPADPVQAKVMQFMPLAFSFMFFFFPAGLVLYWVVNNLLSIAQQWQITRMMGDGVKS</sequence>
<evidence type="ECO:0000256" key="10">
    <source>
        <dbReference type="ARBA" id="ARBA00023186"/>
    </source>
</evidence>
<feature type="domain" description="Membrane insertase YidC/Oxa/ALB C-terminal" evidence="14">
    <location>
        <begin position="366"/>
        <end position="543"/>
    </location>
</feature>
<comment type="similarity">
    <text evidence="2">Belongs to the OXA1/ALB3/YidC family. Type 1 subfamily.</text>
</comment>
<dbReference type="PRINTS" id="PR01900">
    <property type="entry name" value="YIDCPROTEIN"/>
</dbReference>
<dbReference type="NCBIfam" id="NF002352">
    <property type="entry name" value="PRK01318.1-3"/>
    <property type="match status" value="1"/>
</dbReference>
<evidence type="ECO:0000256" key="1">
    <source>
        <dbReference type="ARBA" id="ARBA00004429"/>
    </source>
</evidence>
<dbReference type="Pfam" id="PF02096">
    <property type="entry name" value="60KD_IMP"/>
    <property type="match status" value="1"/>
</dbReference>
<keyword evidence="5" id="KW-1003">Cell membrane</keyword>
<feature type="domain" description="Membrane insertase YidC N-terminal" evidence="15">
    <location>
        <begin position="81"/>
        <end position="354"/>
    </location>
</feature>
<comment type="subcellular location">
    <subcellularLocation>
        <location evidence="1">Cell inner membrane</location>
        <topology evidence="1">Multi-pass membrane protein</topology>
    </subcellularLocation>
</comment>
<dbReference type="InterPro" id="IPR038221">
    <property type="entry name" value="YidC_periplasmic_sf"/>
</dbReference>
<proteinExistence type="inferred from homology"/>
<evidence type="ECO:0000313" key="16">
    <source>
        <dbReference type="EMBL" id="VAY86415.1"/>
    </source>
</evidence>
<evidence type="ECO:0000256" key="11">
    <source>
        <dbReference type="ARBA" id="ARBA00033245"/>
    </source>
</evidence>
<evidence type="ECO:0000256" key="4">
    <source>
        <dbReference type="ARBA" id="ARBA00022448"/>
    </source>
</evidence>
<dbReference type="GO" id="GO:0005886">
    <property type="term" value="C:plasma membrane"/>
    <property type="evidence" value="ECO:0007669"/>
    <property type="project" value="UniProtKB-SubCell"/>
</dbReference>
<gene>
    <name evidence="16" type="primary">yidC</name>
    <name evidence="16" type="ORF">CARN8_1010011</name>
</gene>
<evidence type="ECO:0000256" key="8">
    <source>
        <dbReference type="ARBA" id="ARBA00022989"/>
    </source>
</evidence>